<dbReference type="Gene3D" id="3.60.15.10">
    <property type="entry name" value="Ribonuclease Z/Hydroxyacylglutathione hydrolase-like"/>
    <property type="match status" value="1"/>
</dbReference>
<dbReference type="InterPro" id="IPR029039">
    <property type="entry name" value="Flavoprotein-like_sf"/>
</dbReference>
<gene>
    <name evidence="3" type="ORF">SAMN05444406_1488</name>
</gene>
<dbReference type="GO" id="GO:0046872">
    <property type="term" value="F:metal ion binding"/>
    <property type="evidence" value="ECO:0007669"/>
    <property type="project" value="InterPro"/>
</dbReference>
<dbReference type="InterPro" id="IPR001279">
    <property type="entry name" value="Metallo-B-lactamas"/>
</dbReference>
<dbReference type="PROSITE" id="PS50902">
    <property type="entry name" value="FLAVODOXIN_LIKE"/>
    <property type="match status" value="1"/>
</dbReference>
<dbReference type="GO" id="GO:0016651">
    <property type="term" value="F:oxidoreductase activity, acting on NAD(P)H"/>
    <property type="evidence" value="ECO:0007669"/>
    <property type="project" value="UniProtKB-ARBA"/>
</dbReference>
<dbReference type="InterPro" id="IPR008254">
    <property type="entry name" value="Flavodoxin/NO_synth"/>
</dbReference>
<evidence type="ECO:0000313" key="3">
    <source>
        <dbReference type="EMBL" id="SFQ44029.1"/>
    </source>
</evidence>
<dbReference type="AlphaFoldDB" id="A0A1I5YIJ6"/>
<dbReference type="RefSeq" id="WP_092282823.1">
    <property type="nucleotide sequence ID" value="NZ_FOXR01000048.1"/>
</dbReference>
<accession>A0A1I5YIJ6</accession>
<dbReference type="PANTHER" id="PTHR43717">
    <property type="entry name" value="ANAEROBIC NITRIC OXIDE REDUCTASE FLAVORUBREDOXIN"/>
    <property type="match status" value="1"/>
</dbReference>
<dbReference type="PIRSF" id="PIRSF005243">
    <property type="entry name" value="ROO"/>
    <property type="match status" value="1"/>
</dbReference>
<dbReference type="EMBL" id="FOXR01000048">
    <property type="protein sequence ID" value="SFQ44029.1"/>
    <property type="molecule type" value="Genomic_DNA"/>
</dbReference>
<proteinExistence type="inferred from homology"/>
<dbReference type="OrthoDB" id="9807946at2"/>
<dbReference type="STRING" id="937334.SAMN05444406_1488"/>
<dbReference type="NCBIfam" id="NF008887">
    <property type="entry name" value="PRK11921.1"/>
    <property type="match status" value="1"/>
</dbReference>
<comment type="similarity">
    <text evidence="1">In the N-terminal section; belongs to the zinc metallo-hydrolase group 3 family.</text>
</comment>
<dbReference type="SMART" id="SM00849">
    <property type="entry name" value="Lactamase_B"/>
    <property type="match status" value="1"/>
</dbReference>
<dbReference type="SUPFAM" id="SSF56281">
    <property type="entry name" value="Metallo-hydrolase/oxidoreductase"/>
    <property type="match status" value="1"/>
</dbReference>
<organism evidence="3 4">
    <name type="scientific">Caldicoprobacter faecalis</name>
    <dbReference type="NCBI Taxonomy" id="937334"/>
    <lineage>
        <taxon>Bacteria</taxon>
        <taxon>Bacillati</taxon>
        <taxon>Bacillota</taxon>
        <taxon>Clostridia</taxon>
        <taxon>Caldicoprobacterales</taxon>
        <taxon>Caldicoprobacteraceae</taxon>
        <taxon>Caldicoprobacter</taxon>
    </lineage>
</organism>
<reference evidence="3 4" key="1">
    <citation type="submission" date="2016-10" db="EMBL/GenBank/DDBJ databases">
        <authorList>
            <person name="de Groot N.N."/>
        </authorList>
    </citation>
    <scope>NUCLEOTIDE SEQUENCE [LARGE SCALE GENOMIC DNA]</scope>
    <source>
        <strain evidence="3 4">DSM 20678</strain>
    </source>
</reference>
<evidence type="ECO:0000256" key="1">
    <source>
        <dbReference type="ARBA" id="ARBA00007121"/>
    </source>
</evidence>
<dbReference type="CDD" id="cd07709">
    <property type="entry name" value="flavodiiron_proteins_MBL-fold"/>
    <property type="match status" value="1"/>
</dbReference>
<dbReference type="Pfam" id="PF19583">
    <property type="entry name" value="ODP"/>
    <property type="match status" value="1"/>
</dbReference>
<dbReference type="Gene3D" id="3.40.50.360">
    <property type="match status" value="1"/>
</dbReference>
<sequence length="395" mass="45409">MSQKITEKVTWVGKIDWELKRFHGNELSTHRGSSYNSYLIRDKKTVLIDTVWKPFADEFVRNLKKEIDLNEIDYIVVNHGEIDHSGALVELMREIPDTPIYCTANAVRSLKGHYHHDWNFVEVKTGDTLDIGESKLIFIEARMLHWPDSMFTYMTGENILFSNDAFGQHYASERLFNDQVDQDELYYEAMKYYANILTPFSGFVTKKIKEIMDMGLPIDIICTSHGIIWRDNPLQIVNKYLEWADNYQENQITIIYDTMWNGTRRMAEAIAEGIRSSDDAVVVKLYNASKYDKNDIITEVFKSKAVLVGSPTINRGISFSISGILEMIKGLGFKNKKAAAFGAYGWSGEGVKIITEELKDAGFEVVDEGIRALWNPDEQALQQCREFGQRFVRNL</sequence>
<dbReference type="InterPro" id="IPR036866">
    <property type="entry name" value="RibonucZ/Hydroxyglut_hydro"/>
</dbReference>
<protein>
    <submittedName>
        <fullName evidence="3">Flavorubredoxin</fullName>
    </submittedName>
</protein>
<evidence type="ECO:0000259" key="2">
    <source>
        <dbReference type="PROSITE" id="PS50902"/>
    </source>
</evidence>
<feature type="domain" description="Flavodoxin-like" evidence="2">
    <location>
        <begin position="252"/>
        <end position="392"/>
    </location>
</feature>
<dbReference type="Pfam" id="PF00258">
    <property type="entry name" value="Flavodoxin_1"/>
    <property type="match status" value="1"/>
</dbReference>
<dbReference type="GO" id="GO:0009055">
    <property type="term" value="F:electron transfer activity"/>
    <property type="evidence" value="ECO:0007669"/>
    <property type="project" value="InterPro"/>
</dbReference>
<dbReference type="SUPFAM" id="SSF52218">
    <property type="entry name" value="Flavoproteins"/>
    <property type="match status" value="1"/>
</dbReference>
<dbReference type="GO" id="GO:0010181">
    <property type="term" value="F:FMN binding"/>
    <property type="evidence" value="ECO:0007669"/>
    <property type="project" value="InterPro"/>
</dbReference>
<evidence type="ECO:0000313" key="4">
    <source>
        <dbReference type="Proteomes" id="UP000198577"/>
    </source>
</evidence>
<dbReference type="PANTHER" id="PTHR43717:SF1">
    <property type="entry name" value="ANAEROBIC NITRIC OXIDE REDUCTASE FLAVORUBREDOXIN"/>
    <property type="match status" value="1"/>
</dbReference>
<name>A0A1I5YIJ6_9FIRM</name>
<dbReference type="Proteomes" id="UP000198577">
    <property type="component" value="Unassembled WGS sequence"/>
</dbReference>
<keyword evidence="4" id="KW-1185">Reference proteome</keyword>
<dbReference type="InterPro" id="IPR045761">
    <property type="entry name" value="ODP_dom"/>
</dbReference>
<dbReference type="InterPro" id="IPR016440">
    <property type="entry name" value="Rubredoxin-O_OxRdtase"/>
</dbReference>